<proteinExistence type="predicted"/>
<sequence length="107" mass="11765">MWPLHLSCRYPLVSAPTLSQQSAAERRLDLLCQILHLSVQLQHPLISASPGLSIQQTLVTDSTPPLVLLQTLHFLLSRPAPKGSAWRCMVMLGRKSDVMGVVGCSEH</sequence>
<evidence type="ECO:0000313" key="1">
    <source>
        <dbReference type="EMBL" id="CAI9602519.1"/>
    </source>
</evidence>
<reference evidence="1" key="1">
    <citation type="submission" date="2023-05" db="EMBL/GenBank/DDBJ databases">
        <authorList>
            <person name="Stuckert A."/>
        </authorList>
    </citation>
    <scope>NUCLEOTIDE SEQUENCE</scope>
</reference>
<name>A0ABN9FZQ0_9NEOB</name>
<organism evidence="1 2">
    <name type="scientific">Staurois parvus</name>
    <dbReference type="NCBI Taxonomy" id="386267"/>
    <lineage>
        <taxon>Eukaryota</taxon>
        <taxon>Metazoa</taxon>
        <taxon>Chordata</taxon>
        <taxon>Craniata</taxon>
        <taxon>Vertebrata</taxon>
        <taxon>Euteleostomi</taxon>
        <taxon>Amphibia</taxon>
        <taxon>Batrachia</taxon>
        <taxon>Anura</taxon>
        <taxon>Neobatrachia</taxon>
        <taxon>Ranoidea</taxon>
        <taxon>Ranidae</taxon>
        <taxon>Staurois</taxon>
    </lineage>
</organism>
<keyword evidence="2" id="KW-1185">Reference proteome</keyword>
<comment type="caution">
    <text evidence="1">The sequence shown here is derived from an EMBL/GenBank/DDBJ whole genome shotgun (WGS) entry which is preliminary data.</text>
</comment>
<feature type="non-terminal residue" evidence="1">
    <location>
        <position position="107"/>
    </location>
</feature>
<protein>
    <submittedName>
        <fullName evidence="1">Uncharacterized protein</fullName>
    </submittedName>
</protein>
<evidence type="ECO:0000313" key="2">
    <source>
        <dbReference type="Proteomes" id="UP001162483"/>
    </source>
</evidence>
<dbReference type="Proteomes" id="UP001162483">
    <property type="component" value="Unassembled WGS sequence"/>
</dbReference>
<accession>A0ABN9FZQ0</accession>
<dbReference type="EMBL" id="CATNWA010017701">
    <property type="protein sequence ID" value="CAI9602519.1"/>
    <property type="molecule type" value="Genomic_DNA"/>
</dbReference>
<gene>
    <name evidence="1" type="ORF">SPARVUS_LOCUS13148791</name>
</gene>